<proteinExistence type="predicted"/>
<keyword evidence="2" id="KW-0378">Hydrolase</keyword>
<evidence type="ECO:0000313" key="3">
    <source>
        <dbReference type="Proteomes" id="UP000437748"/>
    </source>
</evidence>
<evidence type="ECO:0000259" key="1">
    <source>
        <dbReference type="Pfam" id="PF00144"/>
    </source>
</evidence>
<gene>
    <name evidence="2" type="ORF">GCL60_09040</name>
</gene>
<dbReference type="Pfam" id="PF00144">
    <property type="entry name" value="Beta-lactamase"/>
    <property type="match status" value="1"/>
</dbReference>
<dbReference type="InterPro" id="IPR050491">
    <property type="entry name" value="AmpC-like"/>
</dbReference>
<reference evidence="2 3" key="1">
    <citation type="submission" date="2019-10" db="EMBL/GenBank/DDBJ databases">
        <title>New species of Slilvanegrellaceae.</title>
        <authorList>
            <person name="Pitt A."/>
            <person name="Hahn M.W."/>
        </authorList>
    </citation>
    <scope>NUCLEOTIDE SEQUENCE [LARGE SCALE GENOMIC DNA]</scope>
    <source>
        <strain evidence="2 3">SP-Ram-0.45-NSY-1</strain>
    </source>
</reference>
<name>A0A6N6VUT6_9BACT</name>
<dbReference type="PANTHER" id="PTHR46825:SF7">
    <property type="entry name" value="D-ALANYL-D-ALANINE CARBOXYPEPTIDASE"/>
    <property type="match status" value="1"/>
</dbReference>
<dbReference type="InterPro" id="IPR001466">
    <property type="entry name" value="Beta-lactam-related"/>
</dbReference>
<dbReference type="InterPro" id="IPR012338">
    <property type="entry name" value="Beta-lactam/transpept-like"/>
</dbReference>
<evidence type="ECO:0000313" key="2">
    <source>
        <dbReference type="EMBL" id="KAB8038994.1"/>
    </source>
</evidence>
<dbReference type="Proteomes" id="UP000437748">
    <property type="component" value="Unassembled WGS sequence"/>
</dbReference>
<protein>
    <submittedName>
        <fullName evidence="2">Serine hydrolase</fullName>
    </submittedName>
</protein>
<accession>A0A6N6VUT6</accession>
<dbReference type="SUPFAM" id="SSF56601">
    <property type="entry name" value="beta-lactamase/transpeptidase-like"/>
    <property type="match status" value="1"/>
</dbReference>
<dbReference type="GO" id="GO:0016787">
    <property type="term" value="F:hydrolase activity"/>
    <property type="evidence" value="ECO:0007669"/>
    <property type="project" value="UniProtKB-KW"/>
</dbReference>
<dbReference type="AlphaFoldDB" id="A0A6N6VUT6"/>
<sequence>MAFTLQCPKYNNGNATTYNVGLQKLNGKPVTNSSLFQIGSNSKAFLVVVMLQLEAEGKLSLDDKLSKFFPNDFPKWQNVTIKQMLIMTSGIPEYTSILIKLYKNNPKRIFSTDEILNVVKEKDLSFSPGSHYFYSNTNYVLANKIIEKITEKTLATEIENRIFKKLNLSHSFYINHIPKEGIPSKYHDNIMSRYLFDIPENNQYYGMDIIDLSMS</sequence>
<dbReference type="PANTHER" id="PTHR46825">
    <property type="entry name" value="D-ALANYL-D-ALANINE-CARBOXYPEPTIDASE/ENDOPEPTIDASE AMPH"/>
    <property type="match status" value="1"/>
</dbReference>
<organism evidence="2 3">
    <name type="scientific">Silvanigrella paludirubra</name>
    <dbReference type="NCBI Taxonomy" id="2499159"/>
    <lineage>
        <taxon>Bacteria</taxon>
        <taxon>Pseudomonadati</taxon>
        <taxon>Bdellovibrionota</taxon>
        <taxon>Oligoflexia</taxon>
        <taxon>Silvanigrellales</taxon>
        <taxon>Silvanigrellaceae</taxon>
        <taxon>Silvanigrella</taxon>
    </lineage>
</organism>
<dbReference type="EMBL" id="WFLM01000003">
    <property type="protein sequence ID" value="KAB8038994.1"/>
    <property type="molecule type" value="Genomic_DNA"/>
</dbReference>
<comment type="caution">
    <text evidence="2">The sequence shown here is derived from an EMBL/GenBank/DDBJ whole genome shotgun (WGS) entry which is preliminary data.</text>
</comment>
<keyword evidence="3" id="KW-1185">Reference proteome</keyword>
<feature type="domain" description="Beta-lactamase-related" evidence="1">
    <location>
        <begin position="20"/>
        <end position="182"/>
    </location>
</feature>
<dbReference type="Gene3D" id="3.40.710.10">
    <property type="entry name" value="DD-peptidase/beta-lactamase superfamily"/>
    <property type="match status" value="1"/>
</dbReference>